<dbReference type="Pfam" id="PF02913">
    <property type="entry name" value="FAD-oxidase_C"/>
    <property type="match status" value="1"/>
</dbReference>
<keyword evidence="3" id="KW-0274">FAD</keyword>
<keyword evidence="4" id="KW-0560">Oxidoreductase</keyword>
<organism evidence="6 7">
    <name type="scientific">Hyphococcus luteus</name>
    <dbReference type="NCBI Taxonomy" id="2058213"/>
    <lineage>
        <taxon>Bacteria</taxon>
        <taxon>Pseudomonadati</taxon>
        <taxon>Pseudomonadota</taxon>
        <taxon>Alphaproteobacteria</taxon>
        <taxon>Parvularculales</taxon>
        <taxon>Parvularculaceae</taxon>
        <taxon>Hyphococcus</taxon>
    </lineage>
</organism>
<evidence type="ECO:0000313" key="6">
    <source>
        <dbReference type="EMBL" id="PQA86078.1"/>
    </source>
</evidence>
<accession>A0A2S7K0Y1</accession>
<dbReference type="InterPro" id="IPR016167">
    <property type="entry name" value="FAD-bd_PCMH_sub1"/>
</dbReference>
<protein>
    <submittedName>
        <fullName evidence="6">FAD-binding oxidoreductase</fullName>
    </submittedName>
</protein>
<dbReference type="InterPro" id="IPR016169">
    <property type="entry name" value="FAD-bd_PCMH_sub2"/>
</dbReference>
<dbReference type="SUPFAM" id="SSF55103">
    <property type="entry name" value="FAD-linked oxidases, C-terminal domain"/>
    <property type="match status" value="1"/>
</dbReference>
<dbReference type="InterPro" id="IPR016166">
    <property type="entry name" value="FAD-bd_PCMH"/>
</dbReference>
<reference evidence="6 7" key="1">
    <citation type="submission" date="2017-12" db="EMBL/GenBank/DDBJ databases">
        <authorList>
            <person name="Hurst M.R.H."/>
        </authorList>
    </citation>
    <scope>NUCLEOTIDE SEQUENCE [LARGE SCALE GENOMIC DNA]</scope>
    <source>
        <strain evidence="6 7">SY-3-19</strain>
    </source>
</reference>
<dbReference type="Pfam" id="PF01565">
    <property type="entry name" value="FAD_binding_4"/>
    <property type="match status" value="1"/>
</dbReference>
<evidence type="ECO:0000256" key="4">
    <source>
        <dbReference type="ARBA" id="ARBA00023002"/>
    </source>
</evidence>
<dbReference type="EMBL" id="PJCH01000015">
    <property type="protein sequence ID" value="PQA86078.1"/>
    <property type="molecule type" value="Genomic_DNA"/>
</dbReference>
<gene>
    <name evidence="6" type="ORF">CW354_17050</name>
</gene>
<evidence type="ECO:0000256" key="3">
    <source>
        <dbReference type="ARBA" id="ARBA00022827"/>
    </source>
</evidence>
<dbReference type="InterPro" id="IPR004113">
    <property type="entry name" value="FAD-bd_oxidored_4_C"/>
</dbReference>
<dbReference type="Gene3D" id="1.10.45.10">
    <property type="entry name" value="Vanillyl-alcohol Oxidase, Chain A, domain 4"/>
    <property type="match status" value="1"/>
</dbReference>
<dbReference type="InterPro" id="IPR006094">
    <property type="entry name" value="Oxid_FAD_bind_N"/>
</dbReference>
<dbReference type="AlphaFoldDB" id="A0A2S7K0Y1"/>
<dbReference type="PANTHER" id="PTHR11748:SF114">
    <property type="entry name" value="ARYL-ALCOHOL OXIDASE VANILLYL-ALCOHOL OXIDASE (AFU_ORTHOLOGUE AFUA_3G09500)-RELATED"/>
    <property type="match status" value="1"/>
</dbReference>
<comment type="caution">
    <text evidence="6">The sequence shown here is derived from an EMBL/GenBank/DDBJ whole genome shotgun (WGS) entry which is preliminary data.</text>
</comment>
<sequence>MADRIFPPGLDAASFDSAINALKRELGEDKVFDTELDRNTYIDPYALGDGLDHAASAALAPTSVEEVQAIVRLANEHKLPVWPVARGKNLGYGGASPVLAGSAVLDMTRMNQILDVDERYAYATLEPGVGFYQFHEHLTNNDIPLWMSVPANGWGSVIGNALERGIGYTPYGDNTTKLCGLEVVTPTGEIVRTGMGAMEGNKSWAHYPYSFGPSWDQMFVQSNLGVVTKANMWMMPEPEMTAHAQVNLPEMEDIKWAMDILADLRLRGIIEHNVVFGNYLHDASAFTTRADWYEGEGPIPDEIAEKIQETYNVGWWTFHLSLFGDGGVVEAKQKIVNEAFEPRLGKKLEWRHWQKGQPREPFSIAVGVPMVLPLNVVNWMGGRGGHIGFSPILPPSGELAYDAFLRRKRRFEEAGLDYYSSFTVGHRHIANVNMILYNRDDADMVSRARNLFTQMIKDAREEGYGEYRTHIDFMQPVADTYDYNNHALKRLNETVKDALDPNGVIAPGKSGVWPARLREGRE</sequence>
<dbReference type="InterPro" id="IPR016164">
    <property type="entry name" value="FAD-linked_Oxase-like_C"/>
</dbReference>
<dbReference type="SUPFAM" id="SSF56176">
    <property type="entry name" value="FAD-binding/transporter-associated domain-like"/>
    <property type="match status" value="1"/>
</dbReference>
<dbReference type="InterPro" id="IPR036318">
    <property type="entry name" value="FAD-bd_PCMH-like_sf"/>
</dbReference>
<dbReference type="Gene3D" id="3.30.465.10">
    <property type="match status" value="1"/>
</dbReference>
<dbReference type="PANTHER" id="PTHR11748">
    <property type="entry name" value="D-LACTATE DEHYDROGENASE"/>
    <property type="match status" value="1"/>
</dbReference>
<dbReference type="InterPro" id="IPR016171">
    <property type="entry name" value="Vanillyl_alc_oxidase_C-sub2"/>
</dbReference>
<dbReference type="RefSeq" id="WP_104831290.1">
    <property type="nucleotide sequence ID" value="NZ_PJCH01000015.1"/>
</dbReference>
<dbReference type="OrthoDB" id="9811557at2"/>
<dbReference type="GO" id="GO:1903457">
    <property type="term" value="P:lactate catabolic process"/>
    <property type="evidence" value="ECO:0007669"/>
    <property type="project" value="TreeGrafter"/>
</dbReference>
<evidence type="ECO:0000313" key="7">
    <source>
        <dbReference type="Proteomes" id="UP000239504"/>
    </source>
</evidence>
<feature type="domain" description="FAD-binding PCMH-type" evidence="5">
    <location>
        <begin position="51"/>
        <end position="237"/>
    </location>
</feature>
<dbReference type="PROSITE" id="PS51387">
    <property type="entry name" value="FAD_PCMH"/>
    <property type="match status" value="1"/>
</dbReference>
<dbReference type="Gene3D" id="3.30.43.10">
    <property type="entry name" value="Uridine Diphospho-n-acetylenolpyruvylglucosamine Reductase, domain 2"/>
    <property type="match status" value="1"/>
</dbReference>
<dbReference type="GO" id="GO:0071949">
    <property type="term" value="F:FAD binding"/>
    <property type="evidence" value="ECO:0007669"/>
    <property type="project" value="InterPro"/>
</dbReference>
<evidence type="ECO:0000259" key="5">
    <source>
        <dbReference type="PROSITE" id="PS51387"/>
    </source>
</evidence>
<evidence type="ECO:0000256" key="1">
    <source>
        <dbReference type="ARBA" id="ARBA00001974"/>
    </source>
</evidence>
<comment type="cofactor">
    <cofactor evidence="1">
        <name>FAD</name>
        <dbReference type="ChEBI" id="CHEBI:57692"/>
    </cofactor>
</comment>
<name>A0A2S7K0Y1_9PROT</name>
<dbReference type="Proteomes" id="UP000239504">
    <property type="component" value="Unassembled WGS sequence"/>
</dbReference>
<keyword evidence="2" id="KW-0285">Flavoprotein</keyword>
<dbReference type="InterPro" id="IPR016170">
    <property type="entry name" value="Cytok_DH_C_sf"/>
</dbReference>
<dbReference type="GO" id="GO:0008720">
    <property type="term" value="F:D-lactate dehydrogenase (NAD+) activity"/>
    <property type="evidence" value="ECO:0007669"/>
    <property type="project" value="TreeGrafter"/>
</dbReference>
<dbReference type="GO" id="GO:0004458">
    <property type="term" value="F:D-lactate dehydrogenase (cytochrome) activity"/>
    <property type="evidence" value="ECO:0007669"/>
    <property type="project" value="TreeGrafter"/>
</dbReference>
<proteinExistence type="predicted"/>
<evidence type="ECO:0000256" key="2">
    <source>
        <dbReference type="ARBA" id="ARBA00022630"/>
    </source>
</evidence>
<keyword evidence="7" id="KW-1185">Reference proteome</keyword>
<dbReference type="Gene3D" id="3.40.462.10">
    <property type="entry name" value="FAD-linked oxidases, C-terminal domain"/>
    <property type="match status" value="1"/>
</dbReference>